<feature type="coiled-coil region" evidence="1">
    <location>
        <begin position="231"/>
        <end position="258"/>
    </location>
</feature>
<name>A0A9N8D4B3_9STRA</name>
<evidence type="ECO:0000256" key="2">
    <source>
        <dbReference type="SAM" id="MobiDB-lite"/>
    </source>
</evidence>
<evidence type="ECO:0000256" key="1">
    <source>
        <dbReference type="SAM" id="Coils"/>
    </source>
</evidence>
<evidence type="ECO:0000313" key="4">
    <source>
        <dbReference type="Proteomes" id="UP001153069"/>
    </source>
</evidence>
<comment type="caution">
    <text evidence="3">The sequence shown here is derived from an EMBL/GenBank/DDBJ whole genome shotgun (WGS) entry which is preliminary data.</text>
</comment>
<dbReference type="Gene3D" id="3.40.50.300">
    <property type="entry name" value="P-loop containing nucleotide triphosphate hydrolases"/>
    <property type="match status" value="1"/>
</dbReference>
<keyword evidence="4" id="KW-1185">Reference proteome</keyword>
<reference evidence="3" key="1">
    <citation type="submission" date="2020-06" db="EMBL/GenBank/DDBJ databases">
        <authorList>
            <consortium name="Plant Systems Biology data submission"/>
        </authorList>
    </citation>
    <scope>NUCLEOTIDE SEQUENCE</scope>
    <source>
        <strain evidence="3">D6</strain>
    </source>
</reference>
<proteinExistence type="predicted"/>
<accession>A0A9N8D4B3</accession>
<dbReference type="AlphaFoldDB" id="A0A9N8D4B3"/>
<keyword evidence="1" id="KW-0175">Coiled coil</keyword>
<dbReference type="EMBL" id="CAICTM010000001">
    <property type="protein sequence ID" value="CAB9496102.1"/>
    <property type="molecule type" value="Genomic_DNA"/>
</dbReference>
<organism evidence="3 4">
    <name type="scientific">Seminavis robusta</name>
    <dbReference type="NCBI Taxonomy" id="568900"/>
    <lineage>
        <taxon>Eukaryota</taxon>
        <taxon>Sar</taxon>
        <taxon>Stramenopiles</taxon>
        <taxon>Ochrophyta</taxon>
        <taxon>Bacillariophyta</taxon>
        <taxon>Bacillariophyceae</taxon>
        <taxon>Bacillariophycidae</taxon>
        <taxon>Naviculales</taxon>
        <taxon>Naviculaceae</taxon>
        <taxon>Seminavis</taxon>
    </lineage>
</organism>
<dbReference type="InterPro" id="IPR027417">
    <property type="entry name" value="P-loop_NTPase"/>
</dbReference>
<protein>
    <submittedName>
        <fullName evidence="3">Uncharacterized protein</fullName>
    </submittedName>
</protein>
<feature type="region of interest" description="Disordered" evidence="2">
    <location>
        <begin position="1"/>
        <end position="34"/>
    </location>
</feature>
<dbReference type="OrthoDB" id="43376at2759"/>
<sequence length="389" mass="43404">MAAAVDPSLMNNSNSHTRATSDRQQQQQLNSTSTIESTAAHHYFEETALDWFERCESLRRRRCQVPAKPPTCSRSAGWAFFRGATGNPFVDEALTGALPIMELRGDRGTGKTHTLVSLAATFAVATRPSLFSSTPHQEEQQLLPRVILLDSGLDMTSVRLASAVAAQLMLQQKPDDDDNNNMEEASIHHPLLAIERDMEDCLGRIHVAHVNNDMREWVPILEALRHELLSNQNIKKNNNNAEEALVEMEEDPQGLQEEENSSVPILLLWDDFLSEPGKTEGLQKEITRQLTLLLKECTTVGFICSTSPRLDYHFQVRDLLLLSSEETSTTTTSAPRQHSPLVHRGPTRVARTILLEQDERPDASHKFMASIVQGNQRIPYSLSSAGVLP</sequence>
<dbReference type="Proteomes" id="UP001153069">
    <property type="component" value="Unassembled WGS sequence"/>
</dbReference>
<feature type="compositionally biased region" description="Polar residues" evidence="2">
    <location>
        <begin position="9"/>
        <end position="34"/>
    </location>
</feature>
<evidence type="ECO:0000313" key="3">
    <source>
        <dbReference type="EMBL" id="CAB9496102.1"/>
    </source>
</evidence>
<gene>
    <name evidence="3" type="ORF">SEMRO_1_G000800.1</name>
</gene>
<dbReference type="SUPFAM" id="SSF52540">
    <property type="entry name" value="P-loop containing nucleoside triphosphate hydrolases"/>
    <property type="match status" value="1"/>
</dbReference>